<evidence type="ECO:0000259" key="8">
    <source>
        <dbReference type="Pfam" id="PF01694"/>
    </source>
</evidence>
<dbReference type="GO" id="GO:0006508">
    <property type="term" value="P:proteolysis"/>
    <property type="evidence" value="ECO:0007669"/>
    <property type="project" value="UniProtKB-KW"/>
</dbReference>
<gene>
    <name evidence="10" type="ORF">H9625_15610</name>
</gene>
<dbReference type="Pfam" id="PF01694">
    <property type="entry name" value="Rhomboid"/>
    <property type="match status" value="1"/>
</dbReference>
<dbReference type="InterPro" id="IPR022764">
    <property type="entry name" value="Peptidase_S54_rhomboid_dom"/>
</dbReference>
<comment type="caution">
    <text evidence="10">The sequence shown here is derived from an EMBL/GenBank/DDBJ whole genome shotgun (WGS) entry which is preliminary data.</text>
</comment>
<dbReference type="InterPro" id="IPR050925">
    <property type="entry name" value="Rhomboid_protease_S54"/>
</dbReference>
<dbReference type="GO" id="GO:0008233">
    <property type="term" value="F:peptidase activity"/>
    <property type="evidence" value="ECO:0007669"/>
    <property type="project" value="UniProtKB-KW"/>
</dbReference>
<dbReference type="Pfam" id="PF20216">
    <property type="entry name" value="DUF6576"/>
    <property type="match status" value="1"/>
</dbReference>
<sequence length="299" mass="34246">MAADSRFITNLKENFRRGDIVTQLIYINVGVFLLVALVNLFLTLFNMGGGQQWMNYLMFPASLGRFIRQPWSVLSYMFMHAGILHILFNMLWLYWFGRLFLNFFSARHLRGLYVLGGIAGAVLYMVAYNLFPYFRDAVAFSYLLGASASVLAIVVATAVREPDYPVQFMFIGTVRLKYVAIFMVVLDLLFMTADNAGGHLAHLGGALAGWWFASGLVKGRDLTRWINMALDFCSGRWRQTPRKPKMKVHYGDKEKDYDFNARKKARADEIDRILDKLRKSGYNSLTEDEKKSLFDASKK</sequence>
<evidence type="ECO:0000256" key="1">
    <source>
        <dbReference type="ARBA" id="ARBA00004141"/>
    </source>
</evidence>
<evidence type="ECO:0000256" key="7">
    <source>
        <dbReference type="SAM" id="Phobius"/>
    </source>
</evidence>
<name>A0ABR8YCA6_9BACT</name>
<feature type="transmembrane region" description="Helical" evidence="7">
    <location>
        <begin position="199"/>
        <end position="217"/>
    </location>
</feature>
<evidence type="ECO:0000256" key="5">
    <source>
        <dbReference type="ARBA" id="ARBA00022989"/>
    </source>
</evidence>
<evidence type="ECO:0000256" key="6">
    <source>
        <dbReference type="ARBA" id="ARBA00023136"/>
    </source>
</evidence>
<feature type="transmembrane region" description="Helical" evidence="7">
    <location>
        <begin position="73"/>
        <end position="97"/>
    </location>
</feature>
<dbReference type="Proteomes" id="UP000620874">
    <property type="component" value="Unassembled WGS sequence"/>
</dbReference>
<feature type="transmembrane region" description="Helical" evidence="7">
    <location>
        <begin position="109"/>
        <end position="131"/>
    </location>
</feature>
<comment type="subcellular location">
    <subcellularLocation>
        <location evidence="1">Membrane</location>
        <topology evidence="1">Multi-pass membrane protein</topology>
    </subcellularLocation>
</comment>
<keyword evidence="11" id="KW-1185">Reference proteome</keyword>
<evidence type="ECO:0000259" key="9">
    <source>
        <dbReference type="Pfam" id="PF20216"/>
    </source>
</evidence>
<evidence type="ECO:0000313" key="10">
    <source>
        <dbReference type="EMBL" id="MBD8041838.1"/>
    </source>
</evidence>
<keyword evidence="4" id="KW-0378">Hydrolase</keyword>
<organism evidence="10 11">
    <name type="scientific">Phocaeicola intestinalis</name>
    <dbReference type="NCBI Taxonomy" id="2762212"/>
    <lineage>
        <taxon>Bacteria</taxon>
        <taxon>Pseudomonadati</taxon>
        <taxon>Bacteroidota</taxon>
        <taxon>Bacteroidia</taxon>
        <taxon>Bacteroidales</taxon>
        <taxon>Bacteroidaceae</taxon>
        <taxon>Phocaeicola</taxon>
    </lineage>
</organism>
<evidence type="ECO:0000256" key="3">
    <source>
        <dbReference type="ARBA" id="ARBA00022692"/>
    </source>
</evidence>
<reference evidence="10 11" key="1">
    <citation type="submission" date="2020-08" db="EMBL/GenBank/DDBJ databases">
        <title>A Genomic Blueprint of the Chicken Gut Microbiome.</title>
        <authorList>
            <person name="Gilroy R."/>
            <person name="Ravi A."/>
            <person name="Getino M."/>
            <person name="Pursley I."/>
            <person name="Horton D.L."/>
            <person name="Alikhan N.-F."/>
            <person name="Baker D."/>
            <person name="Gharbi K."/>
            <person name="Hall N."/>
            <person name="Watson M."/>
            <person name="Adriaenssens E.M."/>
            <person name="Foster-Nyarko E."/>
            <person name="Jarju S."/>
            <person name="Secka A."/>
            <person name="Antonio M."/>
            <person name="Oren A."/>
            <person name="Chaudhuri R."/>
            <person name="La Ragione R.M."/>
            <person name="Hildebrand F."/>
            <person name="Pallen M.J."/>
        </authorList>
    </citation>
    <scope>NUCLEOTIDE SEQUENCE [LARGE SCALE GENOMIC DNA]</scope>
    <source>
        <strain evidence="10 11">Sa1CVN1</strain>
    </source>
</reference>
<feature type="transmembrane region" description="Helical" evidence="7">
    <location>
        <begin position="20"/>
        <end position="45"/>
    </location>
</feature>
<feature type="transmembrane region" description="Helical" evidence="7">
    <location>
        <begin position="137"/>
        <end position="156"/>
    </location>
</feature>
<evidence type="ECO:0000256" key="4">
    <source>
        <dbReference type="ARBA" id="ARBA00022801"/>
    </source>
</evidence>
<dbReference type="EMBL" id="JACSPP010000072">
    <property type="protein sequence ID" value="MBD8041838.1"/>
    <property type="molecule type" value="Genomic_DNA"/>
</dbReference>
<dbReference type="PANTHER" id="PTHR43731:SF14">
    <property type="entry name" value="PRESENILIN-ASSOCIATED RHOMBOID-LIKE PROTEIN, MITOCHONDRIAL"/>
    <property type="match status" value="1"/>
</dbReference>
<keyword evidence="3 7" id="KW-0812">Transmembrane</keyword>
<dbReference type="InterPro" id="IPR035952">
    <property type="entry name" value="Rhomboid-like_sf"/>
</dbReference>
<dbReference type="InterPro" id="IPR046483">
    <property type="entry name" value="DUF6576"/>
</dbReference>
<dbReference type="SUPFAM" id="SSF144091">
    <property type="entry name" value="Rhomboid-like"/>
    <property type="match status" value="1"/>
</dbReference>
<evidence type="ECO:0000256" key="2">
    <source>
        <dbReference type="ARBA" id="ARBA00009045"/>
    </source>
</evidence>
<feature type="domain" description="Peptidase S54 rhomboid" evidence="8">
    <location>
        <begin position="68"/>
        <end position="216"/>
    </location>
</feature>
<keyword evidence="5 7" id="KW-1133">Transmembrane helix</keyword>
<dbReference type="Gene3D" id="1.20.1540.10">
    <property type="entry name" value="Rhomboid-like"/>
    <property type="match status" value="1"/>
</dbReference>
<feature type="domain" description="DUF6576" evidence="9">
    <location>
        <begin position="256"/>
        <end position="299"/>
    </location>
</feature>
<keyword evidence="10" id="KW-0645">Protease</keyword>
<comment type="similarity">
    <text evidence="2">Belongs to the peptidase S54 family.</text>
</comment>
<proteinExistence type="inferred from homology"/>
<evidence type="ECO:0000313" key="11">
    <source>
        <dbReference type="Proteomes" id="UP000620874"/>
    </source>
</evidence>
<protein>
    <submittedName>
        <fullName evidence="10">Rhomboid family intramembrane serine protease</fullName>
    </submittedName>
</protein>
<accession>A0ABR8YCA6</accession>
<dbReference type="PANTHER" id="PTHR43731">
    <property type="entry name" value="RHOMBOID PROTEASE"/>
    <property type="match status" value="1"/>
</dbReference>
<dbReference type="RefSeq" id="WP_087207121.1">
    <property type="nucleotide sequence ID" value="NZ_JACSPP010000072.1"/>
</dbReference>
<keyword evidence="6 7" id="KW-0472">Membrane</keyword>
<feature type="transmembrane region" description="Helical" evidence="7">
    <location>
        <begin position="176"/>
        <end position="193"/>
    </location>
</feature>